<accession>A0A679J7N8</accession>
<feature type="transmembrane region" description="Helical" evidence="1">
    <location>
        <begin position="200"/>
        <end position="220"/>
    </location>
</feature>
<feature type="transmembrane region" description="Helical" evidence="1">
    <location>
        <begin position="168"/>
        <end position="188"/>
    </location>
</feature>
<dbReference type="InterPro" id="IPR000620">
    <property type="entry name" value="EamA_dom"/>
</dbReference>
<dbReference type="Pfam" id="PF00892">
    <property type="entry name" value="EamA"/>
    <property type="match status" value="2"/>
</dbReference>
<gene>
    <name evidence="3" type="ORF">VVAX_05955</name>
</gene>
<name>A0A679J7N8_VARPD</name>
<evidence type="ECO:0000313" key="3">
    <source>
        <dbReference type="EMBL" id="CAA2109684.1"/>
    </source>
</evidence>
<proteinExistence type="predicted"/>
<feature type="transmembrane region" description="Helical" evidence="1">
    <location>
        <begin position="254"/>
        <end position="275"/>
    </location>
</feature>
<reference evidence="3" key="1">
    <citation type="submission" date="2019-12" db="EMBL/GenBank/DDBJ databases">
        <authorList>
            <person name="Cremers G."/>
        </authorList>
    </citation>
    <scope>NUCLEOTIDE SEQUENCE</scope>
    <source>
        <strain evidence="3">Vvax</strain>
    </source>
</reference>
<dbReference type="EMBL" id="LR743508">
    <property type="protein sequence ID" value="CAA2109684.1"/>
    <property type="molecule type" value="Genomic_DNA"/>
</dbReference>
<sequence length="277" mass="28547">MTAAMACYVLNDTLVKLTLDVFPPGQVLAVRGVAATAALALVSHRRLATPGAMRTLWRPLLALRCALEVTTAGTSVLALSQASLSSVSAIMMTAPLLIAMTSMTLGWEPARPGRLLAVAFGLAGALLILRPAAQPLSDGVILACLCAVSLAARDLATRRLPPSLPSAMVAATASCAACAAGPVLGWAMDESWASVARRETWVLVGAALCTAAGNYSLIAACRGSDLAVVTPFRYSLLVWACLATFLVWGEVPDAAGTCGIVVIVVAGIFTMRGAVRR</sequence>
<dbReference type="InterPro" id="IPR037185">
    <property type="entry name" value="EmrE-like"/>
</dbReference>
<evidence type="ECO:0000256" key="1">
    <source>
        <dbReference type="SAM" id="Phobius"/>
    </source>
</evidence>
<organism evidence="3">
    <name type="scientific">Variovorax paradoxus</name>
    <dbReference type="NCBI Taxonomy" id="34073"/>
    <lineage>
        <taxon>Bacteria</taxon>
        <taxon>Pseudomonadati</taxon>
        <taxon>Pseudomonadota</taxon>
        <taxon>Betaproteobacteria</taxon>
        <taxon>Burkholderiales</taxon>
        <taxon>Comamonadaceae</taxon>
        <taxon>Variovorax</taxon>
    </lineage>
</organism>
<dbReference type="GO" id="GO:0016020">
    <property type="term" value="C:membrane"/>
    <property type="evidence" value="ECO:0007669"/>
    <property type="project" value="InterPro"/>
</dbReference>
<keyword evidence="1" id="KW-0472">Membrane</keyword>
<keyword evidence="1" id="KW-1133">Transmembrane helix</keyword>
<protein>
    <recommendedName>
        <fullName evidence="2">EamA domain-containing protein</fullName>
    </recommendedName>
</protein>
<feature type="domain" description="EamA" evidence="2">
    <location>
        <begin position="3"/>
        <end position="129"/>
    </location>
</feature>
<feature type="domain" description="EamA" evidence="2">
    <location>
        <begin position="139"/>
        <end position="269"/>
    </location>
</feature>
<dbReference type="PANTHER" id="PTHR22911">
    <property type="entry name" value="ACYL-MALONYL CONDENSING ENZYME-RELATED"/>
    <property type="match status" value="1"/>
</dbReference>
<dbReference type="PANTHER" id="PTHR22911:SF103">
    <property type="entry name" value="BLR2811 PROTEIN"/>
    <property type="match status" value="1"/>
</dbReference>
<evidence type="ECO:0000259" key="2">
    <source>
        <dbReference type="Pfam" id="PF00892"/>
    </source>
</evidence>
<dbReference type="SUPFAM" id="SSF103481">
    <property type="entry name" value="Multidrug resistance efflux transporter EmrE"/>
    <property type="match status" value="2"/>
</dbReference>
<dbReference type="AlphaFoldDB" id="A0A679J7N8"/>
<keyword evidence="1" id="KW-0812">Transmembrane</keyword>
<feature type="transmembrane region" description="Helical" evidence="1">
    <location>
        <begin position="232"/>
        <end position="248"/>
    </location>
</feature>